<keyword evidence="2" id="KW-1185">Reference proteome</keyword>
<name>A0A8H3FFM2_9LECA</name>
<gene>
    <name evidence="1" type="ORF">ALECFALPRED_001691</name>
</gene>
<sequence length="295" mass="32822">MESCAAAKDVESFAMVSKSIYAFARQFIQEDGYCFIQHNVSDGPAISDNLVKLVAPIGFGHAEYFSSKTNKDLDNYPAVNTKCEGVTHHLYSSFILESSTSSRLFSTMAQFTPVNIDPTANGAYFSMQLANGEDELDVFAVFGLRADRTALDARALRSHFRKVLIPHCFERGTASSAKTQGPEIPTWQIANVAKGILWAQDASSLVRLQETWIGNPKPSVQVWNPFAEPGSPEYFLPVASKAKHEYDTARDQGANIPGSQAKHNKFSEKDNPKRFKVNFYWSYLEKGGTLRQMKL</sequence>
<accession>A0A8H3FFM2</accession>
<evidence type="ECO:0000313" key="2">
    <source>
        <dbReference type="Proteomes" id="UP000664203"/>
    </source>
</evidence>
<dbReference type="EMBL" id="CAJPDR010000141">
    <property type="protein sequence ID" value="CAF9921013.1"/>
    <property type="molecule type" value="Genomic_DNA"/>
</dbReference>
<proteinExistence type="predicted"/>
<dbReference type="OrthoDB" id="10514217at2759"/>
<organism evidence="1 2">
    <name type="scientific">Alectoria fallacina</name>
    <dbReference type="NCBI Taxonomy" id="1903189"/>
    <lineage>
        <taxon>Eukaryota</taxon>
        <taxon>Fungi</taxon>
        <taxon>Dikarya</taxon>
        <taxon>Ascomycota</taxon>
        <taxon>Pezizomycotina</taxon>
        <taxon>Lecanoromycetes</taxon>
        <taxon>OSLEUM clade</taxon>
        <taxon>Lecanoromycetidae</taxon>
        <taxon>Lecanorales</taxon>
        <taxon>Lecanorineae</taxon>
        <taxon>Parmeliaceae</taxon>
        <taxon>Alectoria</taxon>
    </lineage>
</organism>
<dbReference type="Proteomes" id="UP000664203">
    <property type="component" value="Unassembled WGS sequence"/>
</dbReference>
<protein>
    <submittedName>
        <fullName evidence="1">Uncharacterized protein</fullName>
    </submittedName>
</protein>
<dbReference type="AlphaFoldDB" id="A0A8H3FFM2"/>
<reference evidence="1" key="1">
    <citation type="submission" date="2021-03" db="EMBL/GenBank/DDBJ databases">
        <authorList>
            <person name="Tagirdzhanova G."/>
        </authorList>
    </citation>
    <scope>NUCLEOTIDE SEQUENCE</scope>
</reference>
<evidence type="ECO:0000313" key="1">
    <source>
        <dbReference type="EMBL" id="CAF9921013.1"/>
    </source>
</evidence>
<comment type="caution">
    <text evidence="1">The sequence shown here is derived from an EMBL/GenBank/DDBJ whole genome shotgun (WGS) entry which is preliminary data.</text>
</comment>